<accession>A0A835CWR5</accession>
<dbReference type="AlphaFoldDB" id="A0A835CWR5"/>
<keyword evidence="2" id="KW-1185">Reference proteome</keyword>
<proteinExistence type="predicted"/>
<comment type="caution">
    <text evidence="1">The sequence shown here is derived from an EMBL/GenBank/DDBJ whole genome shotgun (WGS) entry which is preliminary data.</text>
</comment>
<gene>
    <name evidence="1" type="ORF">HCN44_011037</name>
</gene>
<organism evidence="1 2">
    <name type="scientific">Aphidius gifuensis</name>
    <name type="common">Parasitoid wasp</name>
    <dbReference type="NCBI Taxonomy" id="684658"/>
    <lineage>
        <taxon>Eukaryota</taxon>
        <taxon>Metazoa</taxon>
        <taxon>Ecdysozoa</taxon>
        <taxon>Arthropoda</taxon>
        <taxon>Hexapoda</taxon>
        <taxon>Insecta</taxon>
        <taxon>Pterygota</taxon>
        <taxon>Neoptera</taxon>
        <taxon>Endopterygota</taxon>
        <taxon>Hymenoptera</taxon>
        <taxon>Apocrita</taxon>
        <taxon>Ichneumonoidea</taxon>
        <taxon>Braconidae</taxon>
        <taxon>Aphidiinae</taxon>
        <taxon>Aphidius</taxon>
    </lineage>
</organism>
<dbReference type="EMBL" id="JACMRX010000001">
    <property type="protein sequence ID" value="KAF7998629.1"/>
    <property type="molecule type" value="Genomic_DNA"/>
</dbReference>
<protein>
    <submittedName>
        <fullName evidence="1">Uncharacterized protein</fullName>
    </submittedName>
</protein>
<name>A0A835CWR5_APHGI</name>
<dbReference type="Proteomes" id="UP000639338">
    <property type="component" value="Unassembled WGS sequence"/>
</dbReference>
<evidence type="ECO:0000313" key="2">
    <source>
        <dbReference type="Proteomes" id="UP000639338"/>
    </source>
</evidence>
<sequence>MKCFYPPPPYDGLENIIKNLDDPDKESWKSYTVLCLLNAEKLKEKNVDDLTFPSFSESDLGPQGTELETCIKRNQLKQRQEEMSSNFNSIIKKEYSIPEDSVLSLLDNIFTRSAEWGQMKISNTLSDDLDDSYNE</sequence>
<evidence type="ECO:0000313" key="1">
    <source>
        <dbReference type="EMBL" id="KAF7998629.1"/>
    </source>
</evidence>
<reference evidence="1 2" key="1">
    <citation type="submission" date="2020-08" db="EMBL/GenBank/DDBJ databases">
        <title>Aphidius gifuensis genome sequencing and assembly.</title>
        <authorList>
            <person name="Du Z."/>
        </authorList>
    </citation>
    <scope>NUCLEOTIDE SEQUENCE [LARGE SCALE GENOMIC DNA]</scope>
    <source>
        <strain evidence="1">YNYX2018</strain>
        <tissue evidence="1">Adults</tissue>
    </source>
</reference>